<evidence type="ECO:0000256" key="1">
    <source>
        <dbReference type="SAM" id="Phobius"/>
    </source>
</evidence>
<dbReference type="Pfam" id="PF15860">
    <property type="entry name" value="DUF4728"/>
    <property type="match status" value="1"/>
</dbReference>
<dbReference type="PANTHER" id="PTHR34609">
    <property type="entry name" value="GEO08273P1-RELATED"/>
    <property type="match status" value="1"/>
</dbReference>
<dbReference type="InterPro" id="IPR031720">
    <property type="entry name" value="DUF4728"/>
</dbReference>
<dbReference type="AlphaFoldDB" id="R4UW45"/>
<sequence length="158" mass="16750">MVVMLRQCCCGCTLKTGTTILGVLNLLGALANLIQGITAAAVADSINVEYKDTIVAIGAVVAVFGGIMLVVAICLLVGASKDNPVLLIPWMVYTVLFVIAYTVLQIVNAVQYFDMGYPESGAGSIVGVIIYILLETYFILAVYSLYRELKGTASPTFA</sequence>
<keyword evidence="1" id="KW-1133">Transmembrane helix</keyword>
<proteinExistence type="evidence at transcript level"/>
<feature type="transmembrane region" description="Helical" evidence="1">
    <location>
        <begin position="90"/>
        <end position="113"/>
    </location>
</feature>
<dbReference type="EMBL" id="KC571957">
    <property type="protein sequence ID" value="AGM32456.1"/>
    <property type="molecule type" value="mRNA"/>
</dbReference>
<dbReference type="InterPro" id="IPR053077">
    <property type="entry name" value="MARVEL_domain_protein_3"/>
</dbReference>
<feature type="transmembrane region" description="Helical" evidence="1">
    <location>
        <begin position="20"/>
        <end position="42"/>
    </location>
</feature>
<keyword evidence="2" id="KW-0378">Hydrolase</keyword>
<keyword evidence="2" id="KW-0645">Protease</keyword>
<keyword evidence="2" id="KW-0482">Metalloprotease</keyword>
<feature type="transmembrane region" description="Helical" evidence="1">
    <location>
        <begin position="54"/>
        <end position="78"/>
    </location>
</feature>
<evidence type="ECO:0000313" key="2">
    <source>
        <dbReference type="EMBL" id="AGM32456.1"/>
    </source>
</evidence>
<accession>R4UW45</accession>
<name>R4UW45_COPFO</name>
<organism evidence="2">
    <name type="scientific">Coptotermes formosanus</name>
    <name type="common">Formosan subterranean termite</name>
    <dbReference type="NCBI Taxonomy" id="36987"/>
    <lineage>
        <taxon>Eukaryota</taxon>
        <taxon>Metazoa</taxon>
        <taxon>Ecdysozoa</taxon>
        <taxon>Arthropoda</taxon>
        <taxon>Hexapoda</taxon>
        <taxon>Insecta</taxon>
        <taxon>Pterygota</taxon>
        <taxon>Neoptera</taxon>
        <taxon>Polyneoptera</taxon>
        <taxon>Dictyoptera</taxon>
        <taxon>Blattodea</taxon>
        <taxon>Blattoidea</taxon>
        <taxon>Termitoidae</taxon>
        <taxon>Rhinotermitidae</taxon>
        <taxon>Coptotermes</taxon>
    </lineage>
</organism>
<feature type="transmembrane region" description="Helical" evidence="1">
    <location>
        <begin position="125"/>
        <end position="146"/>
    </location>
</feature>
<dbReference type="GO" id="GO:0006508">
    <property type="term" value="P:proteolysis"/>
    <property type="evidence" value="ECO:0007669"/>
    <property type="project" value="UniProtKB-KW"/>
</dbReference>
<protein>
    <submittedName>
        <fullName evidence="2">Zinc metalloprotease-like protein</fullName>
    </submittedName>
</protein>
<keyword evidence="1" id="KW-0472">Membrane</keyword>
<dbReference type="PANTHER" id="PTHR34609:SF17">
    <property type="entry name" value="GEO08273P1-RELATED"/>
    <property type="match status" value="1"/>
</dbReference>
<keyword evidence="1" id="KW-0812">Transmembrane</keyword>
<reference evidence="2" key="1">
    <citation type="submission" date="2013-02" db="EMBL/GenBank/DDBJ databases">
        <title>Immune-Related transcriptome of Coptotermes formosanus Shiraki workers: the defense mechanism.</title>
        <authorList>
            <person name="Hussain A."/>
            <person name="Li Y.F."/>
            <person name="Cheng Y."/>
            <person name="Liu Y."/>
            <person name="Chen C.C."/>
            <person name="Wen S.Y."/>
        </authorList>
    </citation>
    <scope>NUCLEOTIDE SEQUENCE</scope>
</reference>
<dbReference type="GO" id="GO:0008237">
    <property type="term" value="F:metallopeptidase activity"/>
    <property type="evidence" value="ECO:0007669"/>
    <property type="project" value="UniProtKB-KW"/>
</dbReference>